<organism evidence="2">
    <name type="scientific">gut metagenome</name>
    <dbReference type="NCBI Taxonomy" id="749906"/>
    <lineage>
        <taxon>unclassified sequences</taxon>
        <taxon>metagenomes</taxon>
        <taxon>organismal metagenomes</taxon>
    </lineage>
</organism>
<reference evidence="2" key="1">
    <citation type="journal article" date="2012" name="PLoS ONE">
        <title>Gene sets for utilization of primary and secondary nutrition supplies in the distal gut of endangered iberian lynx.</title>
        <authorList>
            <person name="Alcaide M."/>
            <person name="Messina E."/>
            <person name="Richter M."/>
            <person name="Bargiela R."/>
            <person name="Peplies J."/>
            <person name="Huws S.A."/>
            <person name="Newbold C.J."/>
            <person name="Golyshin P.N."/>
            <person name="Simon M.A."/>
            <person name="Lopez G."/>
            <person name="Yakimov M.M."/>
            <person name="Ferrer M."/>
        </authorList>
    </citation>
    <scope>NUCLEOTIDE SEQUENCE</scope>
</reference>
<gene>
    <name evidence="2" type="ORF">EVA_15856</name>
</gene>
<name>J9FMB1_9ZZZZ</name>
<feature type="compositionally biased region" description="Basic and acidic residues" evidence="1">
    <location>
        <begin position="1"/>
        <end position="20"/>
    </location>
</feature>
<feature type="region of interest" description="Disordered" evidence="1">
    <location>
        <begin position="1"/>
        <end position="56"/>
    </location>
</feature>
<dbReference type="EMBL" id="AMCI01005496">
    <property type="protein sequence ID" value="EJW96036.1"/>
    <property type="molecule type" value="Genomic_DNA"/>
</dbReference>
<feature type="compositionally biased region" description="Basic residues" evidence="1">
    <location>
        <begin position="31"/>
        <end position="40"/>
    </location>
</feature>
<accession>J9FMB1</accession>
<proteinExistence type="predicted"/>
<sequence>MPCQDTYKKNESDTQRDSAHVHFPQSQSNRRNQRKNHHRLQGGMFNKQTIDPFHFI</sequence>
<evidence type="ECO:0000313" key="2">
    <source>
        <dbReference type="EMBL" id="EJW96036.1"/>
    </source>
</evidence>
<evidence type="ECO:0000256" key="1">
    <source>
        <dbReference type="SAM" id="MobiDB-lite"/>
    </source>
</evidence>
<protein>
    <submittedName>
        <fullName evidence="2">Uncharacterized protein</fullName>
    </submittedName>
</protein>
<dbReference type="AlphaFoldDB" id="J9FMB1"/>
<comment type="caution">
    <text evidence="2">The sequence shown here is derived from an EMBL/GenBank/DDBJ whole genome shotgun (WGS) entry which is preliminary data.</text>
</comment>